<reference evidence="1" key="1">
    <citation type="submission" date="2022-10" db="EMBL/GenBank/DDBJ databases">
        <title>Complete Genome of Trichothecium roseum strain YXFP-22015, a Plant Pathogen Isolated from Citrus.</title>
        <authorList>
            <person name="Wang Y."/>
            <person name="Zhu L."/>
        </authorList>
    </citation>
    <scope>NUCLEOTIDE SEQUENCE</scope>
    <source>
        <strain evidence="1">YXFP-22015</strain>
    </source>
</reference>
<name>A0ACC0V9F9_9HYPO</name>
<organism evidence="1 2">
    <name type="scientific">Trichothecium roseum</name>
    <dbReference type="NCBI Taxonomy" id="47278"/>
    <lineage>
        <taxon>Eukaryota</taxon>
        <taxon>Fungi</taxon>
        <taxon>Dikarya</taxon>
        <taxon>Ascomycota</taxon>
        <taxon>Pezizomycotina</taxon>
        <taxon>Sordariomycetes</taxon>
        <taxon>Hypocreomycetidae</taxon>
        <taxon>Hypocreales</taxon>
        <taxon>Hypocreales incertae sedis</taxon>
        <taxon>Trichothecium</taxon>
    </lineage>
</organism>
<dbReference type="Proteomes" id="UP001163324">
    <property type="component" value="Chromosome 2"/>
</dbReference>
<evidence type="ECO:0000313" key="1">
    <source>
        <dbReference type="EMBL" id="KAI9902526.1"/>
    </source>
</evidence>
<protein>
    <submittedName>
        <fullName evidence="1">Uncharacterized protein</fullName>
    </submittedName>
</protein>
<accession>A0ACC0V9F9</accession>
<gene>
    <name evidence="1" type="ORF">N3K66_001878</name>
</gene>
<sequence length="311" mass="34115">MGNYNVILVLLSMGKANAAAAAAATSMRSSYRKVQLTLLVGVCGAAPCNRGSEILLGDVIISKIVVQHDFGRCHPHGFKRKDRVEDILGRPGRDIRNLMSLFETDRGIDRLEERTAHFLQQLRDKVAWTKRQGKYDHPGVDKDKLFKAEHRHKHHAALTCACYKGHAGSDPVCEEALALSCTELGCDDKFLVERRRLREITQQMEQDDSDRALARPAVHVGAVASGDAVVKSATYRDEMAKKTGVIGFEMEGAGVWDSMPCIIVKGVADYADCHKNKDWQDFAAATAASTCKAILESYTRSDSNGAEPIAA</sequence>
<proteinExistence type="predicted"/>
<comment type="caution">
    <text evidence="1">The sequence shown here is derived from an EMBL/GenBank/DDBJ whole genome shotgun (WGS) entry which is preliminary data.</text>
</comment>
<dbReference type="EMBL" id="CM047941">
    <property type="protein sequence ID" value="KAI9902526.1"/>
    <property type="molecule type" value="Genomic_DNA"/>
</dbReference>
<evidence type="ECO:0000313" key="2">
    <source>
        <dbReference type="Proteomes" id="UP001163324"/>
    </source>
</evidence>
<keyword evidence="2" id="KW-1185">Reference proteome</keyword>